<protein>
    <submittedName>
        <fullName evidence="4">Uncharacterized protein LOC108632441</fullName>
    </submittedName>
</protein>
<dbReference type="InterPro" id="IPR009721">
    <property type="entry name" value="O-acyltransferase_WSD1_C"/>
</dbReference>
<gene>
    <name evidence="4" type="primary">LOC108632441</name>
</gene>
<evidence type="ECO:0000259" key="2">
    <source>
        <dbReference type="Pfam" id="PF06974"/>
    </source>
</evidence>
<dbReference type="Proteomes" id="UP000694925">
    <property type="component" value="Unplaced"/>
</dbReference>
<reference evidence="4" key="1">
    <citation type="submission" date="2025-08" db="UniProtKB">
        <authorList>
            <consortium name="RefSeq"/>
        </authorList>
    </citation>
    <scope>IDENTIFICATION</scope>
    <source>
        <tissue evidence="4">Whole body</tissue>
    </source>
</reference>
<keyword evidence="3" id="KW-1185">Reference proteome</keyword>
<evidence type="ECO:0000313" key="4">
    <source>
        <dbReference type="RefSeq" id="XP_017892523.1"/>
    </source>
</evidence>
<dbReference type="RefSeq" id="XP_017892523.1">
    <property type="nucleotide sequence ID" value="XM_018037034.2"/>
</dbReference>
<dbReference type="AlphaFoldDB" id="A0AAJ7JGX4"/>
<keyword evidence="1" id="KW-0472">Membrane</keyword>
<dbReference type="InterPro" id="IPR045034">
    <property type="entry name" value="O-acyltransferase_WSD1-like"/>
</dbReference>
<sequence>MTGFDLVDILGISLLMHLCFSLLLLFVLVPLLLLMYPVLVWSRRAWIRFVKWKYPNVVVVEENSIRTILDQFRNHGIYTLLIQGRSIAESIRGHLVHLTSSKRFLRAGLSTRWGLYVWKDLDYFSVDNHLLNSPCSFRGRPITETNIQDCVSDLTSKFFPPGQPPWQVHVINCYLCGEERQVCLIRVHHLLLHQEHLALGDFLPLRYSADTWTCQEENSPFTNLYSEPSALPKLYQKLTESFSNYWNEFLYNNDPNERPEVLKKQIGIFQCSKIGVIVLVSTVKEMTRQYRKGEGPRVFDVFSIFQREANKRNFGHTVFLRALLKSLNPLEIIYDVVFWCWYLLVVLTLKTPILLLRELRALRSHHKHYYPDTLLYLLWCYVPLIFRATVEALSITWIAVKAPRTIFEELFLKHPQTNRLQTTSPCGRKVVAWSEEVELDVLRKISCMTGATETEILLAATVDSLKEYFRQSGVRIPDNVLATGKFVRQRAVFMQNHEVRGILCLALPTKTPLFEDDLVEILQVIQRNVREARSKQSAIYAVTAAEASCGMISSCLPSLLLKVMLNQLTRRYSLSLTHVDGDLHVEGVDAIMYWRPPQGNCNMSITLHRYRNGIRLGVMGDALIGPEHAVITRTFPKSVQTLANVVGVPRMPSRNSTPSPISLMASPGY</sequence>
<evidence type="ECO:0000256" key="1">
    <source>
        <dbReference type="SAM" id="Phobius"/>
    </source>
</evidence>
<dbReference type="GeneID" id="108632441"/>
<feature type="transmembrane region" description="Helical" evidence="1">
    <location>
        <begin position="12"/>
        <end position="39"/>
    </location>
</feature>
<dbReference type="Pfam" id="PF06974">
    <property type="entry name" value="WS_DGAT_C"/>
    <property type="match status" value="1"/>
</dbReference>
<dbReference type="KEGG" id="ccal:108632441"/>
<feature type="transmembrane region" description="Helical" evidence="1">
    <location>
        <begin position="376"/>
        <end position="400"/>
    </location>
</feature>
<dbReference type="GO" id="GO:0005886">
    <property type="term" value="C:plasma membrane"/>
    <property type="evidence" value="ECO:0007669"/>
    <property type="project" value="TreeGrafter"/>
</dbReference>
<organism evidence="3 4">
    <name type="scientific">Ceratina calcarata</name>
    <dbReference type="NCBI Taxonomy" id="156304"/>
    <lineage>
        <taxon>Eukaryota</taxon>
        <taxon>Metazoa</taxon>
        <taxon>Ecdysozoa</taxon>
        <taxon>Arthropoda</taxon>
        <taxon>Hexapoda</taxon>
        <taxon>Insecta</taxon>
        <taxon>Pterygota</taxon>
        <taxon>Neoptera</taxon>
        <taxon>Endopterygota</taxon>
        <taxon>Hymenoptera</taxon>
        <taxon>Apocrita</taxon>
        <taxon>Aculeata</taxon>
        <taxon>Apoidea</taxon>
        <taxon>Anthophila</taxon>
        <taxon>Apidae</taxon>
        <taxon>Ceratina</taxon>
        <taxon>Zadontomerus</taxon>
    </lineage>
</organism>
<keyword evidence="1" id="KW-0812">Transmembrane</keyword>
<evidence type="ECO:0000313" key="3">
    <source>
        <dbReference type="Proteomes" id="UP000694925"/>
    </source>
</evidence>
<proteinExistence type="predicted"/>
<dbReference type="PANTHER" id="PTHR31650">
    <property type="entry name" value="O-ACYLTRANSFERASE (WSD1-LIKE) FAMILY PROTEIN"/>
    <property type="match status" value="1"/>
</dbReference>
<keyword evidence="1" id="KW-1133">Transmembrane helix</keyword>
<name>A0AAJ7JGX4_9HYME</name>
<accession>A0AAJ7JGX4</accession>
<dbReference type="PANTHER" id="PTHR31650:SF23">
    <property type="entry name" value="GH11223P"/>
    <property type="match status" value="1"/>
</dbReference>
<feature type="transmembrane region" description="Helical" evidence="1">
    <location>
        <begin position="332"/>
        <end position="356"/>
    </location>
</feature>
<dbReference type="GO" id="GO:0019432">
    <property type="term" value="P:triglyceride biosynthetic process"/>
    <property type="evidence" value="ECO:0007669"/>
    <property type="project" value="TreeGrafter"/>
</dbReference>
<dbReference type="GO" id="GO:0008374">
    <property type="term" value="F:O-acyltransferase activity"/>
    <property type="evidence" value="ECO:0007669"/>
    <property type="project" value="InterPro"/>
</dbReference>
<feature type="domain" description="O-acyltransferase WSD1 C-terminal" evidence="2">
    <location>
        <begin position="502"/>
        <end position="641"/>
    </location>
</feature>